<comment type="caution">
    <text evidence="11">The sequence shown here is derived from an EMBL/GenBank/DDBJ whole genome shotgun (WGS) entry which is preliminary data.</text>
</comment>
<keyword evidence="11" id="KW-0378">Hydrolase</keyword>
<accession>A0A5C8JIG2</accession>
<dbReference type="AlphaFoldDB" id="A0A5C8JIG2"/>
<feature type="transmembrane region" description="Helical" evidence="9">
    <location>
        <begin position="485"/>
        <end position="510"/>
    </location>
</feature>
<dbReference type="GO" id="GO:0008235">
    <property type="term" value="F:metalloexopeptidase activity"/>
    <property type="evidence" value="ECO:0007669"/>
    <property type="project" value="InterPro"/>
</dbReference>
<feature type="transmembrane region" description="Helical" evidence="9">
    <location>
        <begin position="403"/>
        <end position="422"/>
    </location>
</feature>
<dbReference type="Proteomes" id="UP000321926">
    <property type="component" value="Unassembled WGS sequence"/>
</dbReference>
<evidence type="ECO:0000259" key="10">
    <source>
        <dbReference type="Pfam" id="PF04389"/>
    </source>
</evidence>
<feature type="transmembrane region" description="Helical" evidence="9">
    <location>
        <begin position="545"/>
        <end position="565"/>
    </location>
</feature>
<feature type="transmembrane region" description="Helical" evidence="9">
    <location>
        <begin position="358"/>
        <end position="383"/>
    </location>
</feature>
<feature type="transmembrane region" description="Helical" evidence="9">
    <location>
        <begin position="429"/>
        <end position="450"/>
    </location>
</feature>
<protein>
    <recommendedName>
        <fullName evidence="4">Vacuolar membrane protease</fullName>
    </recommendedName>
    <alternativeName>
        <fullName evidence="8">FXNA-related family protease 1</fullName>
    </alternativeName>
</protein>
<dbReference type="GO" id="GO:0006508">
    <property type="term" value="P:proteolysis"/>
    <property type="evidence" value="ECO:0007669"/>
    <property type="project" value="InterPro"/>
</dbReference>
<evidence type="ECO:0000256" key="1">
    <source>
        <dbReference type="ARBA" id="ARBA00003273"/>
    </source>
</evidence>
<comment type="subcellular location">
    <subcellularLocation>
        <location evidence="2">Vacuole membrane</location>
        <topology evidence="2">Multi-pass membrane protein</topology>
    </subcellularLocation>
</comment>
<keyword evidence="5" id="KW-0926">Vacuole</keyword>
<dbReference type="RefSeq" id="WP_147922438.1">
    <property type="nucleotide sequence ID" value="NZ_VRTY01000053.1"/>
</dbReference>
<evidence type="ECO:0000256" key="7">
    <source>
        <dbReference type="ARBA" id="ARBA00023180"/>
    </source>
</evidence>
<dbReference type="GO" id="GO:0005774">
    <property type="term" value="C:vacuolar membrane"/>
    <property type="evidence" value="ECO:0007669"/>
    <property type="project" value="UniProtKB-SubCell"/>
</dbReference>
<evidence type="ECO:0000313" key="12">
    <source>
        <dbReference type="Proteomes" id="UP000321926"/>
    </source>
</evidence>
<evidence type="ECO:0000313" key="11">
    <source>
        <dbReference type="EMBL" id="TXK38150.1"/>
    </source>
</evidence>
<comment type="similarity">
    <text evidence="3">Belongs to the peptidase M28 family.</text>
</comment>
<gene>
    <name evidence="11" type="ORF">FVR03_14280</name>
</gene>
<evidence type="ECO:0000256" key="2">
    <source>
        <dbReference type="ARBA" id="ARBA00004128"/>
    </source>
</evidence>
<dbReference type="OrthoDB" id="9778250at2"/>
<evidence type="ECO:0000256" key="3">
    <source>
        <dbReference type="ARBA" id="ARBA00010918"/>
    </source>
</evidence>
<evidence type="ECO:0000256" key="6">
    <source>
        <dbReference type="ARBA" id="ARBA00022989"/>
    </source>
</evidence>
<dbReference type="EMBL" id="VRTY01000053">
    <property type="protein sequence ID" value="TXK38150.1"/>
    <property type="molecule type" value="Genomic_DNA"/>
</dbReference>
<evidence type="ECO:0000256" key="4">
    <source>
        <dbReference type="ARBA" id="ARBA00017435"/>
    </source>
</evidence>
<feature type="transmembrane region" description="Helical" evidence="9">
    <location>
        <begin position="516"/>
        <end position="533"/>
    </location>
</feature>
<keyword evidence="7" id="KW-0325">Glycoprotein</keyword>
<evidence type="ECO:0000256" key="5">
    <source>
        <dbReference type="ARBA" id="ARBA00022554"/>
    </source>
</evidence>
<dbReference type="PANTHER" id="PTHR12147">
    <property type="entry name" value="METALLOPEPTIDASE M28 FAMILY MEMBER"/>
    <property type="match status" value="1"/>
</dbReference>
<keyword evidence="12" id="KW-1185">Reference proteome</keyword>
<dbReference type="InterPro" id="IPR007484">
    <property type="entry name" value="Peptidase_M28"/>
</dbReference>
<reference evidence="11 12" key="1">
    <citation type="submission" date="2019-08" db="EMBL/GenBank/DDBJ databases">
        <authorList>
            <person name="Shi S."/>
        </authorList>
    </citation>
    <scope>NUCLEOTIDE SEQUENCE [LARGE SCALE GENOMIC DNA]</scope>
    <source>
        <strain evidence="11 12">GY10130</strain>
    </source>
</reference>
<dbReference type="Pfam" id="PF04389">
    <property type="entry name" value="Peptidase_M28"/>
    <property type="match status" value="1"/>
</dbReference>
<name>A0A5C8JIG2_9BACT</name>
<feature type="transmembrane region" description="Helical" evidence="9">
    <location>
        <begin position="327"/>
        <end position="346"/>
    </location>
</feature>
<comment type="function">
    <text evidence="1">May be involved in vacuolar sorting and osmoregulation.</text>
</comment>
<dbReference type="SUPFAM" id="SSF53187">
    <property type="entry name" value="Zn-dependent exopeptidases"/>
    <property type="match status" value="1"/>
</dbReference>
<organism evidence="11 12">
    <name type="scientific">Pontibacter qinzhouensis</name>
    <dbReference type="NCBI Taxonomy" id="2603253"/>
    <lineage>
        <taxon>Bacteria</taxon>
        <taxon>Pseudomonadati</taxon>
        <taxon>Bacteroidota</taxon>
        <taxon>Cytophagia</taxon>
        <taxon>Cytophagales</taxon>
        <taxon>Hymenobacteraceae</taxon>
        <taxon>Pontibacter</taxon>
    </lineage>
</organism>
<sequence>MPFRHHTNAVFLLLSLVAICWLSIYLVRPPEALPSDAPLQEFSAARAMQHVRQVAQEPHAMGTAAHARVRAYLVSEMKKLGLETQVQEAMASNSLAGTAMPGYVYNIMGRLKGSGTATEAVLLMAHYDSQPNTPGASDDAAGVAALLETARALQQQEALQHDVIFLLTDGEEYGLYGAYAFLDHPWAKGVGIVLNLDARGNSGPSMTFEISPGNEWVVEQLAEAAPYPFASSLMYEVYRMLPNNTDFTPFREAGYKGINSAAVAGFVHYHKLTDSPENLNQNTLQHHGSNLLALTRHLGNVPLNTSAAKDKVFFNPAGSWLLQYPLWLNYVWLALLTLLLVATCVVGAKRQALTALQVVGSFFMYLLLLAITVGVVFLLNNLVTGLLPYSHPFNGVYGADQFFIAYLLLALGLFLLLSWLALRWVRLFSLLMGVYLLCYLLVLGVCFFLLSATYLLLFPLLFCLAGTLLVFRLNLHQQPYLARPLLILFVAALPAIFMLMPYVHFLFVIFELQMPIAMVALLVLLAGLLLPLLHMLEHSYSWRNWPLLPLLLLLAGGLQLAQAIGSEAPSPQQPLHSAVSYYLNADSGEAFWVSPFQKTDEWNQQFFSDASTGSLTALYPFASRTYLMNTADTIAVPVPVAEVLTDSVAAGERHLRLRLFSPRGAAHLELVLQPEQDSLRYSTLNGLPLKLSPIKAAEEQPYYFARLYGLPVSKEVVLEARVKQGTPLRLLLFDQSIGLPQQLIKTAMPAHVIPEQGRDSNLLVVRKEYVF</sequence>
<keyword evidence="6 9" id="KW-1133">Transmembrane helix</keyword>
<feature type="domain" description="Peptidase M28" evidence="10">
    <location>
        <begin position="106"/>
        <end position="294"/>
    </location>
</feature>
<dbReference type="Gene3D" id="3.40.630.10">
    <property type="entry name" value="Zn peptidases"/>
    <property type="match status" value="1"/>
</dbReference>
<proteinExistence type="inferred from homology"/>
<evidence type="ECO:0000256" key="9">
    <source>
        <dbReference type="SAM" id="Phobius"/>
    </source>
</evidence>
<dbReference type="PANTHER" id="PTHR12147:SF58">
    <property type="entry name" value="VACUOLAR MEMBRANE PROTEASE"/>
    <property type="match status" value="1"/>
</dbReference>
<evidence type="ECO:0000256" key="8">
    <source>
        <dbReference type="ARBA" id="ARBA00031512"/>
    </source>
</evidence>
<keyword evidence="9" id="KW-0812">Transmembrane</keyword>
<keyword evidence="9" id="KW-0472">Membrane</keyword>
<feature type="transmembrane region" description="Helical" evidence="9">
    <location>
        <begin position="456"/>
        <end position="473"/>
    </location>
</feature>
<dbReference type="InterPro" id="IPR045175">
    <property type="entry name" value="M28_fam"/>
</dbReference>